<keyword evidence="1" id="KW-0812">Transmembrane</keyword>
<evidence type="ECO:0000313" key="2">
    <source>
        <dbReference type="EMBL" id="WBW73214.1"/>
    </source>
</evidence>
<feature type="transmembrane region" description="Helical" evidence="1">
    <location>
        <begin position="6"/>
        <end position="34"/>
    </location>
</feature>
<proteinExistence type="predicted"/>
<gene>
    <name evidence="2" type="ORF">SOMG_02799</name>
</gene>
<accession>A0AAE9WBJ2</accession>
<reference evidence="2 3" key="1">
    <citation type="journal article" date="2023" name="G3 (Bethesda)">
        <title>A high-quality reference genome for the fission yeast Schizosaccharomyces osmophilus.</title>
        <authorList>
            <person name="Jia G.S."/>
            <person name="Zhang W.C."/>
            <person name="Liang Y."/>
            <person name="Liu X.H."/>
            <person name="Rhind N."/>
            <person name="Pidoux A."/>
            <person name="Brysch-Herzberg M."/>
            <person name="Du L.L."/>
        </authorList>
    </citation>
    <scope>NUCLEOTIDE SEQUENCE [LARGE SCALE GENOMIC DNA]</scope>
    <source>
        <strain evidence="2 3">CBS 15793</strain>
    </source>
</reference>
<dbReference type="AlphaFoldDB" id="A0AAE9WBJ2"/>
<evidence type="ECO:0000256" key="1">
    <source>
        <dbReference type="SAM" id="Phobius"/>
    </source>
</evidence>
<name>A0AAE9WBJ2_9SCHI</name>
<dbReference type="RefSeq" id="XP_056037457.1">
    <property type="nucleotide sequence ID" value="XM_056181590.1"/>
</dbReference>
<keyword evidence="1" id="KW-1133">Transmembrane helix</keyword>
<sequence>MQIQQLPAFIFSFVYTTVLATITRCVGAQSLLLLEVKYFQRKSNFGFCIDHCTEYTKKYDRLRFILQSESTKSVDVDMKL</sequence>
<dbReference type="Proteomes" id="UP001212411">
    <property type="component" value="Chromosome 2"/>
</dbReference>
<protein>
    <submittedName>
        <fullName evidence="2">Uncharacterized protein</fullName>
    </submittedName>
</protein>
<evidence type="ECO:0000313" key="3">
    <source>
        <dbReference type="Proteomes" id="UP001212411"/>
    </source>
</evidence>
<dbReference type="GeneID" id="80876279"/>
<dbReference type="EMBL" id="CP115612">
    <property type="protein sequence ID" value="WBW73214.1"/>
    <property type="molecule type" value="Genomic_DNA"/>
</dbReference>
<dbReference type="KEGG" id="som:SOMG_02799"/>
<keyword evidence="3" id="KW-1185">Reference proteome</keyword>
<keyword evidence="1" id="KW-0472">Membrane</keyword>
<organism evidence="2 3">
    <name type="scientific">Schizosaccharomyces osmophilus</name>
    <dbReference type="NCBI Taxonomy" id="2545709"/>
    <lineage>
        <taxon>Eukaryota</taxon>
        <taxon>Fungi</taxon>
        <taxon>Dikarya</taxon>
        <taxon>Ascomycota</taxon>
        <taxon>Taphrinomycotina</taxon>
        <taxon>Schizosaccharomycetes</taxon>
        <taxon>Schizosaccharomycetales</taxon>
        <taxon>Schizosaccharomycetaceae</taxon>
        <taxon>Schizosaccharomyces</taxon>
    </lineage>
</organism>